<evidence type="ECO:0000313" key="1">
    <source>
        <dbReference type="EMBL" id="AHG28744.1"/>
    </source>
</evidence>
<proteinExistence type="predicted"/>
<accession>W0LZG6</accession>
<reference evidence="1" key="1">
    <citation type="journal article" date="2014" name="PLoS ONE">
        <title>Presence and analysis of plasmids in human and animal associated arcobacter species.</title>
        <authorList>
            <person name="Douidah L."/>
            <person name="De Zutter L."/>
            <person name="Van Nieuwerburgh F."/>
            <person name="Deforce D."/>
            <person name="Ingmer H."/>
            <person name="Vandenberg O."/>
            <person name="Van den Abeele A.M."/>
            <person name="Houf K."/>
        </authorList>
    </citation>
    <scope>NUCLEOTIDE SEQUENCE</scope>
    <source>
        <strain evidence="1">AC1119</strain>
        <plasmid evidence="1">AB-1119-LD</plasmid>
    </source>
</reference>
<dbReference type="RefSeq" id="WP_032072645.1">
    <property type="nucleotide sequence ID" value="NC_025153.1"/>
</dbReference>
<dbReference type="AlphaFoldDB" id="W0LZG6"/>
<sequence length="78" mass="8881">MKKGIITTSISSTKEFLKIDKLIDDLTLKAVEKVKEAKDFNIMTACLIDKKIIVVSEYNLPTSIYKSLKRQAYLLAEQ</sequence>
<dbReference type="EMBL" id="KF740630">
    <property type="protein sequence ID" value="AHG28744.1"/>
    <property type="molecule type" value="Genomic_DNA"/>
</dbReference>
<protein>
    <submittedName>
        <fullName evidence="1">Uncharacterized protein</fullName>
    </submittedName>
</protein>
<geneLocation type="plasmid" evidence="1">
    <name>AB-1119-LD</name>
</geneLocation>
<keyword evidence="1" id="KW-0614">Plasmid</keyword>
<organism evidence="1">
    <name type="scientific">Aliarcobacter butzleri</name>
    <dbReference type="NCBI Taxonomy" id="28197"/>
    <lineage>
        <taxon>Bacteria</taxon>
        <taxon>Pseudomonadati</taxon>
        <taxon>Campylobacterota</taxon>
        <taxon>Epsilonproteobacteria</taxon>
        <taxon>Campylobacterales</taxon>
        <taxon>Arcobacteraceae</taxon>
        <taxon>Aliarcobacter</taxon>
    </lineage>
</organism>
<name>W0LZG6_9BACT</name>